<reference evidence="1" key="1">
    <citation type="submission" date="2021-01" db="EMBL/GenBank/DDBJ databases">
        <title>Deciphering the adaptive evolutionary patterns associated with biogeogrpahic diversity in the finger millet blast pathogen Magnaporthe oryzae in Eastern Africa.</title>
        <authorList>
            <person name="Onyema G."/>
            <person name="Shittu T.A."/>
            <person name="Dodsworth S."/>
            <person name="Devilliers S."/>
            <person name="Muthumeenakshi S."/>
            <person name="Sreenivasaprasad S."/>
        </authorList>
    </citation>
    <scope>NUCLEOTIDE SEQUENCE</scope>
    <source>
        <strain evidence="1">D15/s37</strain>
    </source>
</reference>
<organism evidence="1 2">
    <name type="scientific">Pyricularia grisea</name>
    <name type="common">Crabgrass-specific blast fungus</name>
    <name type="synonym">Magnaporthe grisea</name>
    <dbReference type="NCBI Taxonomy" id="148305"/>
    <lineage>
        <taxon>Eukaryota</taxon>
        <taxon>Fungi</taxon>
        <taxon>Dikarya</taxon>
        <taxon>Ascomycota</taxon>
        <taxon>Pezizomycotina</taxon>
        <taxon>Sordariomycetes</taxon>
        <taxon>Sordariomycetidae</taxon>
        <taxon>Magnaporthales</taxon>
        <taxon>Pyriculariaceae</taxon>
        <taxon>Pyricularia</taxon>
    </lineage>
</organism>
<protein>
    <submittedName>
        <fullName evidence="1">Uncharacterized protein</fullName>
    </submittedName>
</protein>
<accession>A0ABQ8NWG5</accession>
<dbReference type="Proteomes" id="UP001059893">
    <property type="component" value="Unassembled WGS sequence"/>
</dbReference>
<name>A0ABQ8NWG5_PYRGI</name>
<keyword evidence="2" id="KW-1185">Reference proteome</keyword>
<gene>
    <name evidence="1" type="ORF">MCOR33_001594</name>
</gene>
<evidence type="ECO:0000313" key="2">
    <source>
        <dbReference type="Proteomes" id="UP001059893"/>
    </source>
</evidence>
<evidence type="ECO:0000313" key="1">
    <source>
        <dbReference type="EMBL" id="KAI6303144.1"/>
    </source>
</evidence>
<comment type="caution">
    <text evidence="1">The sequence shown here is derived from an EMBL/GenBank/DDBJ whole genome shotgun (WGS) entry which is preliminary data.</text>
</comment>
<dbReference type="EMBL" id="JABSND010000016">
    <property type="protein sequence ID" value="KAI6303144.1"/>
    <property type="molecule type" value="Genomic_DNA"/>
</dbReference>
<proteinExistence type="predicted"/>
<sequence>MPDFIFRCRAVISVCEYYTSHTFTLIHPIHVVEINQTMPRLQLLNLGIFLTSVLALTLPAPATPANPDPEAPSPTIPSFEVEYGSDSYQACGYFRPGQMRCPEDHVCIDNPRPSSCGQACDDYGVCVKREAARCGQGMAACASGGRCRPTIFECIPRVDGSVGEGCASLCFPDYWDGEPDRAVV</sequence>